<evidence type="ECO:0000313" key="6">
    <source>
        <dbReference type="EMBL" id="KAF1975314.1"/>
    </source>
</evidence>
<dbReference type="InterPro" id="IPR004087">
    <property type="entry name" value="KH_dom"/>
</dbReference>
<dbReference type="Proteomes" id="UP000800036">
    <property type="component" value="Unassembled WGS sequence"/>
</dbReference>
<evidence type="ECO:0000256" key="4">
    <source>
        <dbReference type="ARBA" id="ARBA00025554"/>
    </source>
</evidence>
<keyword evidence="7" id="KW-1185">Reference proteome</keyword>
<dbReference type="InterPro" id="IPR055211">
    <property type="entry name" value="KH_PNO1_2nd"/>
</dbReference>
<proteinExistence type="predicted"/>
<dbReference type="PANTHER" id="PTHR12826:SF13">
    <property type="entry name" value="RNA-BINDING PROTEIN PNO1"/>
    <property type="match status" value="1"/>
</dbReference>
<gene>
    <name evidence="6" type="ORF">BU23DRAFT_634496</name>
</gene>
<organism evidence="6 7">
    <name type="scientific">Bimuria novae-zelandiae CBS 107.79</name>
    <dbReference type="NCBI Taxonomy" id="1447943"/>
    <lineage>
        <taxon>Eukaryota</taxon>
        <taxon>Fungi</taxon>
        <taxon>Dikarya</taxon>
        <taxon>Ascomycota</taxon>
        <taxon>Pezizomycotina</taxon>
        <taxon>Dothideomycetes</taxon>
        <taxon>Pleosporomycetidae</taxon>
        <taxon>Pleosporales</taxon>
        <taxon>Massarineae</taxon>
        <taxon>Didymosphaeriaceae</taxon>
        <taxon>Bimuria</taxon>
    </lineage>
</organism>
<reference evidence="6" key="1">
    <citation type="journal article" date="2020" name="Stud. Mycol.">
        <title>101 Dothideomycetes genomes: a test case for predicting lifestyles and emergence of pathogens.</title>
        <authorList>
            <person name="Haridas S."/>
            <person name="Albert R."/>
            <person name="Binder M."/>
            <person name="Bloem J."/>
            <person name="Labutti K."/>
            <person name="Salamov A."/>
            <person name="Andreopoulos B."/>
            <person name="Baker S."/>
            <person name="Barry K."/>
            <person name="Bills G."/>
            <person name="Bluhm B."/>
            <person name="Cannon C."/>
            <person name="Castanera R."/>
            <person name="Culley D."/>
            <person name="Daum C."/>
            <person name="Ezra D."/>
            <person name="Gonzalez J."/>
            <person name="Henrissat B."/>
            <person name="Kuo A."/>
            <person name="Liang C."/>
            <person name="Lipzen A."/>
            <person name="Lutzoni F."/>
            <person name="Magnuson J."/>
            <person name="Mondo S."/>
            <person name="Nolan M."/>
            <person name="Ohm R."/>
            <person name="Pangilinan J."/>
            <person name="Park H.-J."/>
            <person name="Ramirez L."/>
            <person name="Alfaro M."/>
            <person name="Sun H."/>
            <person name="Tritt A."/>
            <person name="Yoshinaga Y."/>
            <person name="Zwiers L.-H."/>
            <person name="Turgeon B."/>
            <person name="Goodwin S."/>
            <person name="Spatafora J."/>
            <person name="Crous P."/>
            <person name="Grigoriev I."/>
        </authorList>
    </citation>
    <scope>NUCLEOTIDE SEQUENCE</scope>
    <source>
        <strain evidence="6">CBS 107.79</strain>
    </source>
</reference>
<evidence type="ECO:0000313" key="7">
    <source>
        <dbReference type="Proteomes" id="UP000800036"/>
    </source>
</evidence>
<protein>
    <recommendedName>
        <fullName evidence="2">Pre-rRNA-processing protein PNO1</fullName>
    </recommendedName>
</protein>
<dbReference type="GO" id="GO:0005634">
    <property type="term" value="C:nucleus"/>
    <property type="evidence" value="ECO:0007669"/>
    <property type="project" value="TreeGrafter"/>
</dbReference>
<evidence type="ECO:0000259" key="5">
    <source>
        <dbReference type="SMART" id="SM00322"/>
    </source>
</evidence>
<accession>A0A6A5VDS1</accession>
<dbReference type="Gene3D" id="3.30.1370.10">
    <property type="entry name" value="K Homology domain, type 1"/>
    <property type="match status" value="1"/>
</dbReference>
<dbReference type="SUPFAM" id="SSF54791">
    <property type="entry name" value="Eukaryotic type KH-domain (KH-domain type I)"/>
    <property type="match status" value="1"/>
</dbReference>
<dbReference type="GO" id="GO:0003723">
    <property type="term" value="F:RNA binding"/>
    <property type="evidence" value="ECO:0007669"/>
    <property type="project" value="UniProtKB-KW"/>
</dbReference>
<evidence type="ECO:0000256" key="1">
    <source>
        <dbReference type="ARBA" id="ARBA00011420"/>
    </source>
</evidence>
<dbReference type="Pfam" id="PF22891">
    <property type="entry name" value="KH_PNO1_2nd"/>
    <property type="match status" value="1"/>
</dbReference>
<evidence type="ECO:0000256" key="2">
    <source>
        <dbReference type="ARBA" id="ARBA00016042"/>
    </source>
</evidence>
<dbReference type="EMBL" id="ML976671">
    <property type="protein sequence ID" value="KAF1975314.1"/>
    <property type="molecule type" value="Genomic_DNA"/>
</dbReference>
<dbReference type="SMART" id="SM00322">
    <property type="entry name" value="KH"/>
    <property type="match status" value="1"/>
</dbReference>
<sequence>MCFQQPVECSGVQNATLTRTIPPPPHRLSALKKAWSDVYVPLVDIMKLQVRMNTKCKAVQIRSSVHKTPGALQNGEEFVRAFALGFHIQDAVALLRLDDLYIQTFEIRDVKALQGDHLARAIGRIAGTNGSTRHVMENLTKARIVLSGQNIHILGGFANIHVARETVVSLILEAPTGKVQRGLQSARAKTSSMS</sequence>
<dbReference type="InterPro" id="IPR036612">
    <property type="entry name" value="KH_dom_type_1_sf"/>
</dbReference>
<feature type="domain" description="K Homology" evidence="5">
    <location>
        <begin position="99"/>
        <end position="172"/>
    </location>
</feature>
<comment type="function">
    <text evidence="4">Required for small ribosomal subunit (SSU) synthesis. Has a role in the processing of early nucleolar and late cytoplasmic pre-RNA species.</text>
</comment>
<dbReference type="AlphaFoldDB" id="A0A6A5VDS1"/>
<dbReference type="OrthoDB" id="1932641at2759"/>
<keyword evidence="3" id="KW-0694">RNA-binding</keyword>
<evidence type="ECO:0000256" key="3">
    <source>
        <dbReference type="ARBA" id="ARBA00022884"/>
    </source>
</evidence>
<dbReference type="PANTHER" id="PTHR12826">
    <property type="entry name" value="RIBONUCLEASE Y"/>
    <property type="match status" value="1"/>
</dbReference>
<name>A0A6A5VDS1_9PLEO</name>
<comment type="subunit">
    <text evidence="1">Component of the small ribosomal subunit, ribosomal RNA processing complex (SSU RRP complex).</text>
</comment>